<keyword evidence="9" id="KW-0539">Nucleus</keyword>
<evidence type="ECO:0000256" key="3">
    <source>
        <dbReference type="ARBA" id="ARBA00022490"/>
    </source>
</evidence>
<organism evidence="13 14">
    <name type="scientific">Rehmannia glutinosa</name>
    <name type="common">Chinese foxglove</name>
    <dbReference type="NCBI Taxonomy" id="99300"/>
    <lineage>
        <taxon>Eukaryota</taxon>
        <taxon>Viridiplantae</taxon>
        <taxon>Streptophyta</taxon>
        <taxon>Embryophyta</taxon>
        <taxon>Tracheophyta</taxon>
        <taxon>Spermatophyta</taxon>
        <taxon>Magnoliopsida</taxon>
        <taxon>eudicotyledons</taxon>
        <taxon>Gunneridae</taxon>
        <taxon>Pentapetalae</taxon>
        <taxon>asterids</taxon>
        <taxon>lamiids</taxon>
        <taxon>Lamiales</taxon>
        <taxon>Orobanchaceae</taxon>
        <taxon>Rehmannieae</taxon>
        <taxon>Rehmannia</taxon>
    </lineage>
</organism>
<dbReference type="EMBL" id="JABTTQ020002219">
    <property type="protein sequence ID" value="KAK6125464.1"/>
    <property type="molecule type" value="Genomic_DNA"/>
</dbReference>
<dbReference type="Proteomes" id="UP001318860">
    <property type="component" value="Unassembled WGS sequence"/>
</dbReference>
<evidence type="ECO:0000313" key="13">
    <source>
        <dbReference type="EMBL" id="KAK6125464.1"/>
    </source>
</evidence>
<dbReference type="PANTHER" id="PTHR31169">
    <property type="entry name" value="OS05G0300700 PROTEIN"/>
    <property type="match status" value="1"/>
</dbReference>
<evidence type="ECO:0000256" key="6">
    <source>
        <dbReference type="ARBA" id="ARBA00022843"/>
    </source>
</evidence>
<evidence type="ECO:0000256" key="1">
    <source>
        <dbReference type="ARBA" id="ARBA00004123"/>
    </source>
</evidence>
<dbReference type="PANTHER" id="PTHR31169:SF8">
    <property type="entry name" value="ZINC-FINGER DOMAIN OF MONOAMINE-OXIDASE A REPRESSOR R1 PROTEIN"/>
    <property type="match status" value="1"/>
</dbReference>
<evidence type="ECO:0000256" key="7">
    <source>
        <dbReference type="ARBA" id="ARBA00023015"/>
    </source>
</evidence>
<name>A0ABR0URY0_REHGL</name>
<evidence type="ECO:0000259" key="12">
    <source>
        <dbReference type="Pfam" id="PF10497"/>
    </source>
</evidence>
<keyword evidence="3" id="KW-0963">Cytoplasm</keyword>
<keyword evidence="6" id="KW-0832">Ubl conjugation</keyword>
<dbReference type="InterPro" id="IPR018866">
    <property type="entry name" value="Znf-4CXXC_R1"/>
</dbReference>
<feature type="compositionally biased region" description="Basic and acidic residues" evidence="11">
    <location>
        <begin position="188"/>
        <end position="215"/>
    </location>
</feature>
<gene>
    <name evidence="13" type="ORF">DH2020_040797</name>
</gene>
<accession>A0ABR0URY0</accession>
<comment type="subcellular location">
    <subcellularLocation>
        <location evidence="2">Cytoplasm</location>
    </subcellularLocation>
    <subcellularLocation>
        <location evidence="1">Nucleus</location>
    </subcellularLocation>
</comment>
<keyword evidence="10" id="KW-0175">Coiled coil</keyword>
<evidence type="ECO:0000256" key="9">
    <source>
        <dbReference type="ARBA" id="ARBA00023242"/>
    </source>
</evidence>
<evidence type="ECO:0000256" key="4">
    <source>
        <dbReference type="ARBA" id="ARBA00022499"/>
    </source>
</evidence>
<keyword evidence="14" id="KW-1185">Reference proteome</keyword>
<feature type="region of interest" description="Disordered" evidence="11">
    <location>
        <begin position="146"/>
        <end position="289"/>
    </location>
</feature>
<feature type="compositionally biased region" description="Basic and acidic residues" evidence="11">
    <location>
        <begin position="249"/>
        <end position="264"/>
    </location>
</feature>
<sequence length="649" mass="72015">MAVEPSGGIVSASSPVKLDKSPGVRVVGKRVYDSANGKTCHQCRQKTMDFAAACKNQRNNKPCSIKLCRRCLLNRYGEKAEEVAASQEWSCPKCRGICNCSVCMKRKGHQPTGILINTAKATGFSSVSEMLLKGAEHLNHEREVVFSPRKRGKENSFDGKLDSNLPESVDKNSNKNKSVLNGLVDDNTSSKRIDQGPDKRETKQEEREDAHDYIKNDGILSNETGSYGCEKKPKKMKRDRLGELSNGKNVKENMRKTSVDGNEKKPKKSRRDGLEENDDSNEKDLTIAGSTSPIKLEVYNEMSNQGTKVFSGVDFEENVNCTVTVTKKDLVGTVENDKKKEEGGNSAKVKNFLKHQGADFHADIPLPVGTELTSVAGIDVSAEDIGNALQFLEFCSVFGKAIDLVWYLSRGSTLSPSYGKSSWFHKLKKCLFESQRFLKAQGVDSLEQAADYETLNASEKLRILNLLCDEVLGTEKVRNWIDDQNTKLAHKIKEAKQKVLAAKDKEKSLKQKMKDDIAKAIIAKDGGTLLISEQEAVVSRLKPKVAQAHAKVLESKDLLLKRNQTSDAVRVERIYIGHGGHAYWKLNCCGKSDVLHQDVEKGDTLTLNEKWFALDVEGKEAIEKRETKDCGGPCLLPVMNEICCIYIVC</sequence>
<feature type="domain" description="Zinc-finger" evidence="12">
    <location>
        <begin position="32"/>
        <end position="131"/>
    </location>
</feature>
<dbReference type="Pfam" id="PF10497">
    <property type="entry name" value="zf-4CXXC_R1"/>
    <property type="match status" value="1"/>
</dbReference>
<keyword evidence="7" id="KW-0805">Transcription regulation</keyword>
<evidence type="ECO:0000256" key="2">
    <source>
        <dbReference type="ARBA" id="ARBA00004496"/>
    </source>
</evidence>
<reference evidence="13 14" key="1">
    <citation type="journal article" date="2021" name="Comput. Struct. Biotechnol. J.">
        <title>De novo genome assembly of the potent medicinal plant Rehmannia glutinosa using nanopore technology.</title>
        <authorList>
            <person name="Ma L."/>
            <person name="Dong C."/>
            <person name="Song C."/>
            <person name="Wang X."/>
            <person name="Zheng X."/>
            <person name="Niu Y."/>
            <person name="Chen S."/>
            <person name="Feng W."/>
        </authorList>
    </citation>
    <scope>NUCLEOTIDE SEQUENCE [LARGE SCALE GENOMIC DNA]</scope>
    <source>
        <strain evidence="13">DH-2019</strain>
    </source>
</reference>
<keyword evidence="5" id="KW-0597">Phosphoprotein</keyword>
<keyword evidence="8" id="KW-0804">Transcription</keyword>
<comment type="caution">
    <text evidence="13">The sequence shown here is derived from an EMBL/GenBank/DDBJ whole genome shotgun (WGS) entry which is preliminary data.</text>
</comment>
<evidence type="ECO:0000256" key="5">
    <source>
        <dbReference type="ARBA" id="ARBA00022553"/>
    </source>
</evidence>
<protein>
    <recommendedName>
        <fullName evidence="12">Zinc-finger domain-containing protein</fullName>
    </recommendedName>
</protein>
<feature type="coiled-coil region" evidence="10">
    <location>
        <begin position="485"/>
        <end position="512"/>
    </location>
</feature>
<evidence type="ECO:0000256" key="8">
    <source>
        <dbReference type="ARBA" id="ARBA00023163"/>
    </source>
</evidence>
<dbReference type="InterPro" id="IPR040221">
    <property type="entry name" value="CDCA7/CDA7L"/>
</dbReference>
<keyword evidence="4" id="KW-1017">Isopeptide bond</keyword>
<evidence type="ECO:0000256" key="11">
    <source>
        <dbReference type="SAM" id="MobiDB-lite"/>
    </source>
</evidence>
<evidence type="ECO:0000256" key="10">
    <source>
        <dbReference type="SAM" id="Coils"/>
    </source>
</evidence>
<evidence type="ECO:0000313" key="14">
    <source>
        <dbReference type="Proteomes" id="UP001318860"/>
    </source>
</evidence>
<proteinExistence type="predicted"/>